<dbReference type="GO" id="GO:0016740">
    <property type="term" value="F:transferase activity"/>
    <property type="evidence" value="ECO:0007669"/>
    <property type="project" value="UniProtKB-KW"/>
</dbReference>
<dbReference type="Pfam" id="PF04230">
    <property type="entry name" value="PS_pyruv_trans"/>
    <property type="match status" value="1"/>
</dbReference>
<keyword evidence="2" id="KW-0808">Transferase</keyword>
<dbReference type="EMBL" id="CP041969">
    <property type="protein sequence ID" value="QMV41669.1"/>
    <property type="molecule type" value="Genomic_DNA"/>
</dbReference>
<proteinExistence type="predicted"/>
<evidence type="ECO:0000313" key="2">
    <source>
        <dbReference type="EMBL" id="QMV41669.1"/>
    </source>
</evidence>
<keyword evidence="3" id="KW-1185">Reference proteome</keyword>
<evidence type="ECO:0000259" key="1">
    <source>
        <dbReference type="Pfam" id="PF04230"/>
    </source>
</evidence>
<dbReference type="KEGG" id="cchl:FPL14_11105"/>
<accession>A0A7G5BXI5</accession>
<protein>
    <submittedName>
        <fullName evidence="2">Polysaccharide pyruvyl transferase family protein</fullName>
    </submittedName>
</protein>
<evidence type="ECO:0000313" key="3">
    <source>
        <dbReference type="Proteomes" id="UP000515679"/>
    </source>
</evidence>
<name>A0A7G5BXI5_9BACL</name>
<dbReference type="RefSeq" id="WP_182303008.1">
    <property type="nucleotide sequence ID" value="NZ_CP041969.1"/>
</dbReference>
<reference evidence="2 3" key="1">
    <citation type="submission" date="2019-07" db="EMBL/GenBank/DDBJ databases">
        <authorList>
            <person name="Kim J.K."/>
            <person name="Cheong H.-M."/>
            <person name="Choi Y."/>
            <person name="Hwang K.J."/>
            <person name="Lee S."/>
            <person name="Choi C."/>
        </authorList>
    </citation>
    <scope>NUCLEOTIDE SEQUENCE [LARGE SCALE GENOMIC DNA]</scope>
    <source>
        <strain evidence="2 3">KS 22</strain>
    </source>
</reference>
<dbReference type="InterPro" id="IPR007345">
    <property type="entry name" value="Polysacch_pyruvyl_Trfase"/>
</dbReference>
<feature type="domain" description="Polysaccharide pyruvyl transferase" evidence="1">
    <location>
        <begin position="15"/>
        <end position="269"/>
    </location>
</feature>
<gene>
    <name evidence="2" type="ORF">FPL14_11105</name>
</gene>
<dbReference type="Proteomes" id="UP000515679">
    <property type="component" value="Chromosome"/>
</dbReference>
<dbReference type="AlphaFoldDB" id="A0A7G5BXI5"/>
<organism evidence="2 3">
    <name type="scientific">Cohnella cholangitidis</name>
    <dbReference type="NCBI Taxonomy" id="2598458"/>
    <lineage>
        <taxon>Bacteria</taxon>
        <taxon>Bacillati</taxon>
        <taxon>Bacillota</taxon>
        <taxon>Bacilli</taxon>
        <taxon>Bacillales</taxon>
        <taxon>Paenibacillaceae</taxon>
        <taxon>Cohnella</taxon>
    </lineage>
</organism>
<sequence length="318" mass="36401">MQQVALLDTSILSLNCGDRIIMDACQQVAASIFPNAYFIPIPTHEYVTEVSYRQMRDSQVSLVCGTNLLSSNMDQYNQWKINQDYANNVNDIVLFGVGWWQYQDAPNEYTSNLFKSVLSKDKIHSVRDSYTRTKLNEIGIQNVVNTGCPTMWSLTNAHCEQIPTAQADHVVTTVTDYHADKARDKEMLLNLLENYKKVFIWLQSKRDLPYLEKVLGDSLNEFTIIPPQVEKFNSLLASDLSLDYVGTRLHAGIRALQHKRRSLIISVDNRAAEIGKDSHLNVLSRSQIEQLTERIINPFNTSIQLLEDNILIWKSQFE</sequence>